<dbReference type="InterPro" id="IPR008969">
    <property type="entry name" value="CarboxyPept-like_regulatory"/>
</dbReference>
<dbReference type="InterPro" id="IPR012910">
    <property type="entry name" value="Plug_dom"/>
</dbReference>
<dbReference type="Pfam" id="PF13715">
    <property type="entry name" value="CarbopepD_reg_2"/>
    <property type="match status" value="1"/>
</dbReference>
<dbReference type="HOGENOM" id="CLU_017617_0_1_10"/>
<dbReference type="Gene3D" id="2.60.40.1120">
    <property type="entry name" value="Carboxypeptidase-like, regulatory domain"/>
    <property type="match status" value="1"/>
</dbReference>
<keyword evidence="5" id="KW-1185">Reference proteome</keyword>
<evidence type="ECO:0000259" key="3">
    <source>
        <dbReference type="Pfam" id="PF14905"/>
    </source>
</evidence>
<gene>
    <name evidence="4" type="ordered locus">PG_1006</name>
</gene>
<feature type="domain" description="TonB-dependent receptor plug" evidence="2">
    <location>
        <begin position="203"/>
        <end position="283"/>
    </location>
</feature>
<dbReference type="Pfam" id="PF07715">
    <property type="entry name" value="Plug"/>
    <property type="match status" value="1"/>
</dbReference>
<dbReference type="InterPro" id="IPR037066">
    <property type="entry name" value="Plug_dom_sf"/>
</dbReference>
<feature type="compositionally biased region" description="Gly residues" evidence="1">
    <location>
        <begin position="883"/>
        <end position="894"/>
    </location>
</feature>
<evidence type="ECO:0000313" key="5">
    <source>
        <dbReference type="Proteomes" id="UP000000588"/>
    </source>
</evidence>
<evidence type="ECO:0000259" key="2">
    <source>
        <dbReference type="Pfam" id="PF07715"/>
    </source>
</evidence>
<evidence type="ECO:0000256" key="1">
    <source>
        <dbReference type="SAM" id="MobiDB-lite"/>
    </source>
</evidence>
<protein>
    <recommendedName>
        <fullName evidence="6">TonB-dependent receptor</fullName>
    </recommendedName>
</protein>
<dbReference type="Proteomes" id="UP000000588">
    <property type="component" value="Chromosome"/>
</dbReference>
<dbReference type="PANTHER" id="PTHR40980:SF4">
    <property type="entry name" value="TONB-DEPENDENT RECEPTOR-LIKE BETA-BARREL DOMAIN-CONTAINING PROTEIN"/>
    <property type="match status" value="1"/>
</dbReference>
<dbReference type="eggNOG" id="COG4771">
    <property type="taxonomic scope" value="Bacteria"/>
</dbReference>
<dbReference type="SUPFAM" id="SSF56935">
    <property type="entry name" value="Porins"/>
    <property type="match status" value="1"/>
</dbReference>
<evidence type="ECO:0008006" key="6">
    <source>
        <dbReference type="Google" id="ProtNLM"/>
    </source>
</evidence>
<dbReference type="SUPFAM" id="SSF49464">
    <property type="entry name" value="Carboxypeptidase regulatory domain-like"/>
    <property type="match status" value="1"/>
</dbReference>
<sequence length="894" mass="99618">MRESPPMGAERKTPSLLPLLFEHSDKGKGFDYRLFTSNKLKVFATGNSRYIHNKPTIIQAMKRIVLSSFLFVLSILSLMAQNNTLDVHISGTIKDASSGEPVPYATVSIRLTGADTTQVFRQVTDGNGYFVIGLPAAPSYHLTASFVGMKTHTMQISRGNGQHDIKSIDISLESEDKQLSTVTVSAARPLVKMEIDRLSYNMKDDPAAKTNNLLEMLRNVPLVTVDGQGNIQVKGSSNFKIHLNGRPSTMVSSNPKEVFRSIPAHTIKRVEVITDPGVKYDAEGTSAILDIVTEEGKKLEGYSGSITASVSNNPTANGSIFLTAKSGKVGLTTNYNYYGGKNKGSRYFTERTTSMLQTIEEGKGQETFGGHFGNALLSFEIDSLNLFTVGGNVRLWEMTTDRNSVEKSFAGSNLMSYIDRKLKTQMDAGSYELNADYQHSTRLPGELLTVSYRFTHNPNNSETFIDQWKRDPLNTANTIQYAGQHSKSDAGMDEHTAQVDYTRPLGQAHSLEAGLKYIYRHATSDPLYEIRPSEDAPWQPGSLYAQNPSNGKFRHDQYIGAAYAGYNYRKDQYSLQTGLRVESSRLKALFPENAAADFSHNSFDWVPQLTLGYTPSPMKQLKLAYNFRIQRPAIGQLNPYRLQTNDYQVQYGNPDLKSEKRHHVGLSYNQYGAKVMLTASLDYDFCNNAIQNYTFSDPANPNLFHQTYGNIGREHSFSLNTYAMYTPAVWVRIMLNGNIDRTFQKSEALGIDVNSWSGMVYSGLMFTLPKDWTVNLFGGYYHGGRSYQTKYDGNVFNNIGIAKQLFDKKLRVSLSANNIHAKYSTWKSRTIGNGFTIYSENAGIQRSVSLSLTYSFGKMNTQVRKVERTIVNDDLKQTSSQGQQGGGQGNPTGN</sequence>
<evidence type="ECO:0000313" key="4">
    <source>
        <dbReference type="EMBL" id="AAQ66128.1"/>
    </source>
</evidence>
<dbReference type="EMBL" id="AE015924">
    <property type="protein sequence ID" value="AAQ66128.1"/>
    <property type="molecule type" value="Genomic_DNA"/>
</dbReference>
<dbReference type="Gene3D" id="2.170.130.10">
    <property type="entry name" value="TonB-dependent receptor, plug domain"/>
    <property type="match status" value="1"/>
</dbReference>
<dbReference type="InterPro" id="IPR041700">
    <property type="entry name" value="OMP_b-brl_3"/>
</dbReference>
<proteinExistence type="predicted"/>
<dbReference type="AlphaFoldDB" id="Q7MVP2"/>
<dbReference type="Pfam" id="PF14905">
    <property type="entry name" value="OMP_b-brl_3"/>
    <property type="match status" value="1"/>
</dbReference>
<dbReference type="EnsemblBacteria" id="AAQ66128">
    <property type="protein sequence ID" value="AAQ66128"/>
    <property type="gene ID" value="PG_1006"/>
</dbReference>
<feature type="region of interest" description="Disordered" evidence="1">
    <location>
        <begin position="873"/>
        <end position="894"/>
    </location>
</feature>
<accession>Q7MVP2</accession>
<organism evidence="4 5">
    <name type="scientific">Porphyromonas gingivalis (strain ATCC BAA-308 / W83)</name>
    <dbReference type="NCBI Taxonomy" id="242619"/>
    <lineage>
        <taxon>Bacteria</taxon>
        <taxon>Pseudomonadati</taxon>
        <taxon>Bacteroidota</taxon>
        <taxon>Bacteroidia</taxon>
        <taxon>Bacteroidales</taxon>
        <taxon>Porphyromonadaceae</taxon>
        <taxon>Porphyromonas</taxon>
    </lineage>
</organism>
<reference evidence="4 5" key="1">
    <citation type="journal article" date="2003" name="J. Bacteriol.">
        <title>Complete genome sequence of the oral pathogenic bacterium Porphyromonas gingivalis strain W83.</title>
        <authorList>
            <person name="Nelson K."/>
            <person name="Fleishmann R."/>
            <person name="DeBoy R."/>
            <person name="Paulsen I."/>
            <person name="Fouts D."/>
            <person name="Eisen J."/>
            <person name="Daugherty S."/>
            <person name="Dodson R."/>
            <person name="Durkin A."/>
            <person name="Gwinn M."/>
            <person name="Haft D."/>
            <person name="Kolonay J."/>
            <person name="Nelson W."/>
            <person name="White O."/>
            <person name="Mason T."/>
            <person name="Tallon L."/>
            <person name="Gray J."/>
            <person name="Granger D."/>
            <person name="Tettelin H."/>
            <person name="Dong H."/>
            <person name="Galvin J."/>
            <person name="Duncan M."/>
            <person name="Dewhirst F."/>
            <person name="Fraser C."/>
        </authorList>
    </citation>
    <scope>NUCLEOTIDE SEQUENCE [LARGE SCALE GENOMIC DNA]</scope>
    <source>
        <strain evidence="5">ATCC BAA-308 / W83</strain>
    </source>
</reference>
<dbReference type="PANTHER" id="PTHR40980">
    <property type="entry name" value="PLUG DOMAIN-CONTAINING PROTEIN"/>
    <property type="match status" value="1"/>
</dbReference>
<dbReference type="KEGG" id="pgi:PG_1006"/>
<dbReference type="STRING" id="242619.PG_1006"/>
<name>Q7MVP2_PORGI</name>
<feature type="domain" description="Outer membrane protein beta-barrel" evidence="3">
    <location>
        <begin position="443"/>
        <end position="854"/>
    </location>
</feature>